<dbReference type="EMBL" id="RBVV01000249">
    <property type="protein sequence ID" value="RNJ52078.1"/>
    <property type="molecule type" value="Genomic_DNA"/>
</dbReference>
<comment type="caution">
    <text evidence="2">The sequence shown here is derived from an EMBL/GenBank/DDBJ whole genome shotgun (WGS) entry which is preliminary data.</text>
</comment>
<sequence length="66" mass="6600">MSGEGEGEGEGDSDGDNGAASKPLAGPQGSSRGHFLHTVQAAQNSAATVTTGYNALRGSRWPTIAL</sequence>
<accession>A0A3M9XYB0</accession>
<organism evidence="2 3">
    <name type="scientific">Verticillium nonalfalfae</name>
    <dbReference type="NCBI Taxonomy" id="1051616"/>
    <lineage>
        <taxon>Eukaryota</taxon>
        <taxon>Fungi</taxon>
        <taxon>Dikarya</taxon>
        <taxon>Ascomycota</taxon>
        <taxon>Pezizomycotina</taxon>
        <taxon>Sordariomycetes</taxon>
        <taxon>Hypocreomycetidae</taxon>
        <taxon>Glomerellales</taxon>
        <taxon>Plectosphaerellaceae</taxon>
        <taxon>Verticillium</taxon>
    </lineage>
</organism>
<evidence type="ECO:0000313" key="3">
    <source>
        <dbReference type="Proteomes" id="UP000267145"/>
    </source>
</evidence>
<evidence type="ECO:0000313" key="2">
    <source>
        <dbReference type="EMBL" id="RNJ52078.1"/>
    </source>
</evidence>
<dbReference type="AlphaFoldDB" id="A0A3M9XYB0"/>
<protein>
    <submittedName>
        <fullName evidence="2">Uncharacterized protein</fullName>
    </submittedName>
</protein>
<reference evidence="2 3" key="1">
    <citation type="submission" date="2018-10" db="EMBL/GenBank/DDBJ databases">
        <title>Genome sequence of Verticillium nonalfalfae VnAa140.</title>
        <authorList>
            <person name="Stajich J.E."/>
            <person name="Kasson M.T."/>
        </authorList>
    </citation>
    <scope>NUCLEOTIDE SEQUENCE [LARGE SCALE GENOMIC DNA]</scope>
    <source>
        <strain evidence="2 3">VnAa140</strain>
    </source>
</reference>
<feature type="region of interest" description="Disordered" evidence="1">
    <location>
        <begin position="1"/>
        <end position="36"/>
    </location>
</feature>
<feature type="non-terminal residue" evidence="2">
    <location>
        <position position="66"/>
    </location>
</feature>
<dbReference type="Proteomes" id="UP000267145">
    <property type="component" value="Unassembled WGS sequence"/>
</dbReference>
<proteinExistence type="predicted"/>
<dbReference type="RefSeq" id="XP_028490236.1">
    <property type="nucleotide sequence ID" value="XM_028638596.1"/>
</dbReference>
<feature type="compositionally biased region" description="Acidic residues" evidence="1">
    <location>
        <begin position="1"/>
        <end position="15"/>
    </location>
</feature>
<keyword evidence="3" id="KW-1185">Reference proteome</keyword>
<name>A0A3M9XYB0_9PEZI</name>
<dbReference type="GeneID" id="39608114"/>
<evidence type="ECO:0000256" key="1">
    <source>
        <dbReference type="SAM" id="MobiDB-lite"/>
    </source>
</evidence>
<gene>
    <name evidence="2" type="ORF">D7B24_004425</name>
</gene>